<accession>A0A0D3KW52</accession>
<sequence>MNEIQECCEAIPHMQREIRPAATFPDDVAHVARELSPRVIQFSGHGNAVRAGAYAGALAFERGGTLQPVPPDELIRLLREDCPDLQAVLLHGCHTLRPLGELIHREMPHLYVIGWDSLLEDKAAIAFCRGFYGKLGEMAEIELAGGPPASIHDAFAEAARCFEEQGFILGDPEDAAVSAKHGRRASGKFDIFMPASYQQQHVNSASSLFSAG</sequence>
<reference evidence="1" key="2">
    <citation type="submission" date="2024-10" db="UniProtKB">
        <authorList>
            <consortium name="EnsemblProtists"/>
        </authorList>
    </citation>
    <scope>IDENTIFICATION</scope>
</reference>
<dbReference type="PaxDb" id="2903-EOD39987"/>
<dbReference type="GeneID" id="17285258"/>
<evidence type="ECO:0008006" key="3">
    <source>
        <dbReference type="Google" id="ProtNLM"/>
    </source>
</evidence>
<evidence type="ECO:0000313" key="2">
    <source>
        <dbReference type="Proteomes" id="UP000013827"/>
    </source>
</evidence>
<organism evidence="1 2">
    <name type="scientific">Emiliania huxleyi (strain CCMP1516)</name>
    <dbReference type="NCBI Taxonomy" id="280463"/>
    <lineage>
        <taxon>Eukaryota</taxon>
        <taxon>Haptista</taxon>
        <taxon>Haptophyta</taxon>
        <taxon>Prymnesiophyceae</taxon>
        <taxon>Isochrysidales</taxon>
        <taxon>Noelaerhabdaceae</taxon>
        <taxon>Emiliania</taxon>
    </lineage>
</organism>
<reference evidence="2" key="1">
    <citation type="journal article" date="2013" name="Nature">
        <title>Pan genome of the phytoplankton Emiliania underpins its global distribution.</title>
        <authorList>
            <person name="Read B.A."/>
            <person name="Kegel J."/>
            <person name="Klute M.J."/>
            <person name="Kuo A."/>
            <person name="Lefebvre S.C."/>
            <person name="Maumus F."/>
            <person name="Mayer C."/>
            <person name="Miller J."/>
            <person name="Monier A."/>
            <person name="Salamov A."/>
            <person name="Young J."/>
            <person name="Aguilar M."/>
            <person name="Claverie J.M."/>
            <person name="Frickenhaus S."/>
            <person name="Gonzalez K."/>
            <person name="Herman E.K."/>
            <person name="Lin Y.C."/>
            <person name="Napier J."/>
            <person name="Ogata H."/>
            <person name="Sarno A.F."/>
            <person name="Shmutz J."/>
            <person name="Schroeder D."/>
            <person name="de Vargas C."/>
            <person name="Verret F."/>
            <person name="von Dassow P."/>
            <person name="Valentin K."/>
            <person name="Van de Peer Y."/>
            <person name="Wheeler G."/>
            <person name="Dacks J.B."/>
            <person name="Delwiche C.F."/>
            <person name="Dyhrman S.T."/>
            <person name="Glockner G."/>
            <person name="John U."/>
            <person name="Richards T."/>
            <person name="Worden A.Z."/>
            <person name="Zhang X."/>
            <person name="Grigoriev I.V."/>
            <person name="Allen A.E."/>
            <person name="Bidle K."/>
            <person name="Borodovsky M."/>
            <person name="Bowler C."/>
            <person name="Brownlee C."/>
            <person name="Cock J.M."/>
            <person name="Elias M."/>
            <person name="Gladyshev V.N."/>
            <person name="Groth M."/>
            <person name="Guda C."/>
            <person name="Hadaegh A."/>
            <person name="Iglesias-Rodriguez M.D."/>
            <person name="Jenkins J."/>
            <person name="Jones B.M."/>
            <person name="Lawson T."/>
            <person name="Leese F."/>
            <person name="Lindquist E."/>
            <person name="Lobanov A."/>
            <person name="Lomsadze A."/>
            <person name="Malik S.B."/>
            <person name="Marsh M.E."/>
            <person name="Mackinder L."/>
            <person name="Mock T."/>
            <person name="Mueller-Roeber B."/>
            <person name="Pagarete A."/>
            <person name="Parker M."/>
            <person name="Probert I."/>
            <person name="Quesneville H."/>
            <person name="Raines C."/>
            <person name="Rensing S.A."/>
            <person name="Riano-Pachon D.M."/>
            <person name="Richier S."/>
            <person name="Rokitta S."/>
            <person name="Shiraiwa Y."/>
            <person name="Soanes D.M."/>
            <person name="van der Giezen M."/>
            <person name="Wahlund T.M."/>
            <person name="Williams B."/>
            <person name="Wilson W."/>
            <person name="Wolfe G."/>
            <person name="Wurch L.L."/>
        </authorList>
    </citation>
    <scope>NUCLEOTIDE SEQUENCE</scope>
</reference>
<protein>
    <recommendedName>
        <fullName evidence="3">CHAT domain-containing protein</fullName>
    </recommendedName>
</protein>
<dbReference type="KEGG" id="ehx:EMIHUDRAFT_439784"/>
<evidence type="ECO:0000313" key="1">
    <source>
        <dbReference type="EnsemblProtists" id="EOD39987"/>
    </source>
</evidence>
<dbReference type="HOGENOM" id="CLU_1301695_0_0_1"/>
<dbReference type="AlphaFoldDB" id="A0A0D3KW52"/>
<proteinExistence type="predicted"/>
<dbReference type="EnsemblProtists" id="EOD39987">
    <property type="protein sequence ID" value="EOD39987"/>
    <property type="gene ID" value="EMIHUDRAFT_439784"/>
</dbReference>
<keyword evidence="2" id="KW-1185">Reference proteome</keyword>
<dbReference type="RefSeq" id="XP_005792416.1">
    <property type="nucleotide sequence ID" value="XM_005792359.1"/>
</dbReference>
<dbReference type="Proteomes" id="UP000013827">
    <property type="component" value="Unassembled WGS sequence"/>
</dbReference>
<name>A0A0D3KW52_EMIH1</name>